<protein>
    <submittedName>
        <fullName evidence="3">MMPL family transporter</fullName>
    </submittedName>
</protein>
<comment type="similarity">
    <text evidence="1">Belongs to the resistance-nodulation-cell division (RND) (TC 2.A.6) family. MmpL subfamily.</text>
</comment>
<dbReference type="PANTHER" id="PTHR33406:SF11">
    <property type="entry name" value="MEMBRANE PROTEIN SCO6666-RELATED"/>
    <property type="match status" value="1"/>
</dbReference>
<proteinExistence type="inferred from homology"/>
<keyword evidence="2" id="KW-0472">Membrane</keyword>
<dbReference type="Proteomes" id="UP001180489">
    <property type="component" value="Unassembled WGS sequence"/>
</dbReference>
<feature type="transmembrane region" description="Helical" evidence="2">
    <location>
        <begin position="80"/>
        <end position="99"/>
    </location>
</feature>
<dbReference type="PANTHER" id="PTHR33406">
    <property type="entry name" value="MEMBRANE PROTEIN MJ1562-RELATED"/>
    <property type="match status" value="1"/>
</dbReference>
<dbReference type="EMBL" id="JAVRFF010000555">
    <property type="protein sequence ID" value="MDT0478509.1"/>
    <property type="molecule type" value="Genomic_DNA"/>
</dbReference>
<dbReference type="InterPro" id="IPR050545">
    <property type="entry name" value="Mycobact_MmpL"/>
</dbReference>
<evidence type="ECO:0000313" key="3">
    <source>
        <dbReference type="EMBL" id="MDT0478509.1"/>
    </source>
</evidence>
<feature type="non-terminal residue" evidence="3">
    <location>
        <position position="1"/>
    </location>
</feature>
<name>A0ABU2UZT4_9ACTN</name>
<gene>
    <name evidence="3" type="ORF">RM863_41040</name>
</gene>
<evidence type="ECO:0000313" key="4">
    <source>
        <dbReference type="Proteomes" id="UP001180489"/>
    </source>
</evidence>
<feature type="non-terminal residue" evidence="3">
    <location>
        <position position="133"/>
    </location>
</feature>
<accession>A0ABU2UZT4</accession>
<organism evidence="3 4">
    <name type="scientific">Streptomyces hintoniae</name>
    <dbReference type="NCBI Taxonomy" id="3075521"/>
    <lineage>
        <taxon>Bacteria</taxon>
        <taxon>Bacillati</taxon>
        <taxon>Actinomycetota</taxon>
        <taxon>Actinomycetes</taxon>
        <taxon>Kitasatosporales</taxon>
        <taxon>Streptomycetaceae</taxon>
        <taxon>Streptomyces</taxon>
    </lineage>
</organism>
<reference evidence="3" key="1">
    <citation type="submission" date="2024-05" db="EMBL/GenBank/DDBJ databases">
        <title>30 novel species of actinomycetes from the DSMZ collection.</title>
        <authorList>
            <person name="Nouioui I."/>
        </authorList>
    </citation>
    <scope>NUCLEOTIDE SEQUENCE</scope>
    <source>
        <strain evidence="3">DSM 41014</strain>
    </source>
</reference>
<keyword evidence="2" id="KW-0812">Transmembrane</keyword>
<evidence type="ECO:0000256" key="2">
    <source>
        <dbReference type="SAM" id="Phobius"/>
    </source>
</evidence>
<keyword evidence="4" id="KW-1185">Reference proteome</keyword>
<comment type="caution">
    <text evidence="3">The sequence shown here is derived from an EMBL/GenBank/DDBJ whole genome shotgun (WGS) entry which is preliminary data.</text>
</comment>
<keyword evidence="2" id="KW-1133">Transmembrane helix</keyword>
<feature type="transmembrane region" description="Helical" evidence="2">
    <location>
        <begin position="12"/>
        <end position="36"/>
    </location>
</feature>
<sequence>FPQYFLRSFAYAGIAVVLLAAAAALILLPAALMLLGPRVNALDLRRLLRRRKKGAAAAEAPLKEPGRAWARFGGLVMRRAPVFAIVTAVGLVLLGLPFLGVKFGTADDRQLPVGAESRVVQEHIRDGFPGSPR</sequence>
<evidence type="ECO:0000256" key="1">
    <source>
        <dbReference type="ARBA" id="ARBA00010157"/>
    </source>
</evidence>